<sequence>MPKNLSNAFQLTTAPGRQISVHHYPAEHAQKVVIMAPAMAVPHSYYRAYCEWLAAQGYHVLGFDYYGIGASGNGTTKQRNSSITEWAHHDAQAVLNHALDNYPDLPTVWFAHSIGGQIFGLLERHQEVERMITIATGTGFWRDTQPKLKYSSWLLWRGIVPWLVPLAGYFPGQRLGMIGDVPKSAMLQWRRWCLHPDYVVGAEHAYQRYAAVRTPIISLSFSDDELLTARNIQAMHDFYKNAPQQRIEVRPEQFQLEQLGHFGIFRPHAEQLWRELFAPQLQTALPQ</sequence>
<dbReference type="STRING" id="1122124.GCA_000423165_01030"/>
<proteinExistence type="predicted"/>
<dbReference type="EMBL" id="PIQE01000001">
    <property type="protein sequence ID" value="RUO74127.1"/>
    <property type="molecule type" value="Genomic_DNA"/>
</dbReference>
<dbReference type="Gene3D" id="3.40.50.1820">
    <property type="entry name" value="alpha/beta hydrolase"/>
    <property type="match status" value="1"/>
</dbReference>
<gene>
    <name evidence="2" type="ORF">CWI80_01840</name>
</gene>
<evidence type="ECO:0000313" key="3">
    <source>
        <dbReference type="Proteomes" id="UP000287022"/>
    </source>
</evidence>
<keyword evidence="3" id="KW-1185">Reference proteome</keyword>
<dbReference type="InterPro" id="IPR017208">
    <property type="entry name" value="UCP037442_abhydr"/>
</dbReference>
<dbReference type="AlphaFoldDB" id="A0A432Z8B5"/>
<feature type="domain" description="Serine aminopeptidase S33" evidence="1">
    <location>
        <begin position="28"/>
        <end position="155"/>
    </location>
</feature>
<dbReference type="SUPFAM" id="SSF53474">
    <property type="entry name" value="alpha/beta-Hydrolases"/>
    <property type="match status" value="1"/>
</dbReference>
<dbReference type="Proteomes" id="UP000287022">
    <property type="component" value="Unassembled WGS sequence"/>
</dbReference>
<organism evidence="2 3">
    <name type="scientific">Pseudidiomarina sediminum</name>
    <dbReference type="NCBI Taxonomy" id="431675"/>
    <lineage>
        <taxon>Bacteria</taxon>
        <taxon>Pseudomonadati</taxon>
        <taxon>Pseudomonadota</taxon>
        <taxon>Gammaproteobacteria</taxon>
        <taxon>Alteromonadales</taxon>
        <taxon>Idiomarinaceae</taxon>
        <taxon>Pseudidiomarina</taxon>
    </lineage>
</organism>
<keyword evidence="2" id="KW-0378">Hydrolase</keyword>
<reference evidence="3" key="1">
    <citation type="journal article" date="2018" name="Front. Microbiol.">
        <title>Genome-Based Analysis Reveals the Taxonomy and Diversity of the Family Idiomarinaceae.</title>
        <authorList>
            <person name="Liu Y."/>
            <person name="Lai Q."/>
            <person name="Shao Z."/>
        </authorList>
    </citation>
    <scope>NUCLEOTIDE SEQUENCE [LARGE SCALE GENOMIC DNA]</scope>
    <source>
        <strain evidence="3">c121</strain>
    </source>
</reference>
<dbReference type="Pfam" id="PF12146">
    <property type="entry name" value="Hydrolase_4"/>
    <property type="match status" value="1"/>
</dbReference>
<evidence type="ECO:0000313" key="2">
    <source>
        <dbReference type="EMBL" id="RUO74127.1"/>
    </source>
</evidence>
<comment type="caution">
    <text evidence="2">The sequence shown here is derived from an EMBL/GenBank/DDBJ whole genome shotgun (WGS) entry which is preliminary data.</text>
</comment>
<dbReference type="RefSeq" id="WP_051207143.1">
    <property type="nucleotide sequence ID" value="NZ_PIQE01000001.1"/>
</dbReference>
<name>A0A432Z8B5_9GAMM</name>
<evidence type="ECO:0000259" key="1">
    <source>
        <dbReference type="Pfam" id="PF12146"/>
    </source>
</evidence>
<accession>A0A432Z8B5</accession>
<dbReference type="InterPro" id="IPR022742">
    <property type="entry name" value="Hydrolase_4"/>
</dbReference>
<protein>
    <submittedName>
        <fullName evidence="2">Alpha/beta hydrolase</fullName>
    </submittedName>
</protein>
<dbReference type="GO" id="GO:0016787">
    <property type="term" value="F:hydrolase activity"/>
    <property type="evidence" value="ECO:0007669"/>
    <property type="project" value="UniProtKB-KW"/>
</dbReference>
<dbReference type="PIRSF" id="PIRSF037442">
    <property type="entry name" value="UCP037442_abhydr"/>
    <property type="match status" value="1"/>
</dbReference>
<dbReference type="InterPro" id="IPR029058">
    <property type="entry name" value="AB_hydrolase_fold"/>
</dbReference>